<reference evidence="8" key="1">
    <citation type="journal article" date="2020" name="Int. J. Syst. Evol. Microbiol.">
        <title>Aquipluma nitroreducens gen. nov. sp. nov., a novel facultatively anaerobic bacterium isolated from a freshwater lake.</title>
        <authorList>
            <person name="Watanabe M."/>
            <person name="Kojima H."/>
            <person name="Fukui M."/>
        </authorList>
    </citation>
    <scope>NUCLEOTIDE SEQUENCE</scope>
    <source>
        <strain evidence="8">MeG22</strain>
    </source>
</reference>
<evidence type="ECO:0000256" key="1">
    <source>
        <dbReference type="ARBA" id="ARBA00000085"/>
    </source>
</evidence>
<dbReference type="PROSITE" id="PS50109">
    <property type="entry name" value="HIS_KIN"/>
    <property type="match status" value="1"/>
</dbReference>
<evidence type="ECO:0000313" key="9">
    <source>
        <dbReference type="Proteomes" id="UP001193389"/>
    </source>
</evidence>
<dbReference type="InterPro" id="IPR005467">
    <property type="entry name" value="His_kinase_dom"/>
</dbReference>
<dbReference type="PRINTS" id="PR00344">
    <property type="entry name" value="BCTRLSENSOR"/>
</dbReference>
<dbReference type="SMART" id="SM00387">
    <property type="entry name" value="HATPase_c"/>
    <property type="match status" value="1"/>
</dbReference>
<dbReference type="Pfam" id="PF00512">
    <property type="entry name" value="HisKA"/>
    <property type="match status" value="1"/>
</dbReference>
<dbReference type="RefSeq" id="WP_318348330.1">
    <property type="nucleotide sequence ID" value="NZ_AP018694.1"/>
</dbReference>
<sequence>MNKSIGKLRKNPIEKKPGYIENILASIHSGIMVIDNKLDTIYTNQYFFELFNLRQQQDLNIHIDELIHEKKLPIELKNAIIGNYPVKDFEFLYHTEGEGDMIFNLTLTEVLNSDEERLLIIDNITEKNKTIVELTLANKKAQESDRLKSAFLANMSHEIRTPLNSIIGFSELLQDPDFDLIQRNKFTQLICSNGEQLLSILNDIMDISRIEAGQVQIKKDIVSGHEIIIEIKNEFTNKANGKGIELRVDSISASNEIFLESDRTKLKQILTNFVANALKFTKDGFIEIGIRTKENFVQFHVKDTGIGIPKDNQDTIFERFRQVEGALCRNYGGNGLGLSISKGLTELLGGEIWVESISGQGSTFYLLIPTSMKCIVSDKSCTYSKQIKHSD</sequence>
<organism evidence="8 9">
    <name type="scientific">Aquipluma nitroreducens</name>
    <dbReference type="NCBI Taxonomy" id="2010828"/>
    <lineage>
        <taxon>Bacteria</taxon>
        <taxon>Pseudomonadati</taxon>
        <taxon>Bacteroidota</taxon>
        <taxon>Bacteroidia</taxon>
        <taxon>Marinilabiliales</taxon>
        <taxon>Prolixibacteraceae</taxon>
        <taxon>Aquipluma</taxon>
    </lineage>
</organism>
<dbReference type="PANTHER" id="PTHR43711">
    <property type="entry name" value="TWO-COMPONENT HISTIDINE KINASE"/>
    <property type="match status" value="1"/>
</dbReference>
<evidence type="ECO:0000256" key="2">
    <source>
        <dbReference type="ARBA" id="ARBA00012438"/>
    </source>
</evidence>
<dbReference type="InterPro" id="IPR013767">
    <property type="entry name" value="PAS_fold"/>
</dbReference>
<dbReference type="InterPro" id="IPR035965">
    <property type="entry name" value="PAS-like_dom_sf"/>
</dbReference>
<dbReference type="InterPro" id="IPR003594">
    <property type="entry name" value="HATPase_dom"/>
</dbReference>
<gene>
    <name evidence="8" type="ORF">AQPE_4346</name>
</gene>
<evidence type="ECO:0000256" key="4">
    <source>
        <dbReference type="ARBA" id="ARBA00022679"/>
    </source>
</evidence>
<proteinExistence type="predicted"/>
<dbReference type="CDD" id="cd16922">
    <property type="entry name" value="HATPase_EvgS-ArcB-TorS-like"/>
    <property type="match status" value="1"/>
</dbReference>
<name>A0A5K7SF91_9BACT</name>
<dbReference type="CDD" id="cd00130">
    <property type="entry name" value="PAS"/>
    <property type="match status" value="1"/>
</dbReference>
<evidence type="ECO:0000256" key="6">
    <source>
        <dbReference type="ARBA" id="ARBA00023012"/>
    </source>
</evidence>
<protein>
    <recommendedName>
        <fullName evidence="2">histidine kinase</fullName>
        <ecNumber evidence="2">2.7.13.3</ecNumber>
    </recommendedName>
</protein>
<keyword evidence="4" id="KW-0808">Transferase</keyword>
<dbReference type="InterPro" id="IPR036890">
    <property type="entry name" value="HATPase_C_sf"/>
</dbReference>
<dbReference type="PANTHER" id="PTHR43711:SF26">
    <property type="entry name" value="SENSOR HISTIDINE KINASE RCSC"/>
    <property type="match status" value="1"/>
</dbReference>
<comment type="catalytic activity">
    <reaction evidence="1">
        <text>ATP + protein L-histidine = ADP + protein N-phospho-L-histidine.</text>
        <dbReference type="EC" id="2.7.13.3"/>
    </reaction>
</comment>
<dbReference type="EC" id="2.7.13.3" evidence="2"/>
<dbReference type="SUPFAM" id="SSF47384">
    <property type="entry name" value="Homodimeric domain of signal transducing histidine kinase"/>
    <property type="match status" value="1"/>
</dbReference>
<evidence type="ECO:0000259" key="7">
    <source>
        <dbReference type="PROSITE" id="PS50109"/>
    </source>
</evidence>
<dbReference type="InterPro" id="IPR003661">
    <property type="entry name" value="HisK_dim/P_dom"/>
</dbReference>
<dbReference type="EMBL" id="AP018694">
    <property type="protein sequence ID" value="BBE20155.1"/>
    <property type="molecule type" value="Genomic_DNA"/>
</dbReference>
<evidence type="ECO:0000256" key="3">
    <source>
        <dbReference type="ARBA" id="ARBA00022553"/>
    </source>
</evidence>
<keyword evidence="9" id="KW-1185">Reference proteome</keyword>
<dbReference type="Gene3D" id="3.30.565.10">
    <property type="entry name" value="Histidine kinase-like ATPase, C-terminal domain"/>
    <property type="match status" value="1"/>
</dbReference>
<accession>A0A5K7SF91</accession>
<dbReference type="SMART" id="SM00091">
    <property type="entry name" value="PAS"/>
    <property type="match status" value="1"/>
</dbReference>
<dbReference type="AlphaFoldDB" id="A0A5K7SF91"/>
<dbReference type="Gene3D" id="1.10.287.130">
    <property type="match status" value="1"/>
</dbReference>
<dbReference type="Pfam" id="PF00989">
    <property type="entry name" value="PAS"/>
    <property type="match status" value="1"/>
</dbReference>
<dbReference type="CDD" id="cd00082">
    <property type="entry name" value="HisKA"/>
    <property type="match status" value="1"/>
</dbReference>
<dbReference type="InterPro" id="IPR050736">
    <property type="entry name" value="Sensor_HK_Regulatory"/>
</dbReference>
<dbReference type="SUPFAM" id="SSF55785">
    <property type="entry name" value="PYP-like sensor domain (PAS domain)"/>
    <property type="match status" value="1"/>
</dbReference>
<keyword evidence="6" id="KW-0902">Two-component regulatory system</keyword>
<keyword evidence="3" id="KW-0597">Phosphoprotein</keyword>
<dbReference type="InterPro" id="IPR036097">
    <property type="entry name" value="HisK_dim/P_sf"/>
</dbReference>
<evidence type="ECO:0000256" key="5">
    <source>
        <dbReference type="ARBA" id="ARBA00022777"/>
    </source>
</evidence>
<dbReference type="InterPro" id="IPR000014">
    <property type="entry name" value="PAS"/>
</dbReference>
<dbReference type="GO" id="GO:0000155">
    <property type="term" value="F:phosphorelay sensor kinase activity"/>
    <property type="evidence" value="ECO:0007669"/>
    <property type="project" value="InterPro"/>
</dbReference>
<dbReference type="Pfam" id="PF02518">
    <property type="entry name" value="HATPase_c"/>
    <property type="match status" value="1"/>
</dbReference>
<feature type="domain" description="Histidine kinase" evidence="7">
    <location>
        <begin position="154"/>
        <end position="372"/>
    </location>
</feature>
<dbReference type="GO" id="GO:0006355">
    <property type="term" value="P:regulation of DNA-templated transcription"/>
    <property type="evidence" value="ECO:0007669"/>
    <property type="project" value="InterPro"/>
</dbReference>
<dbReference type="SUPFAM" id="SSF55874">
    <property type="entry name" value="ATPase domain of HSP90 chaperone/DNA topoisomerase II/histidine kinase"/>
    <property type="match status" value="1"/>
</dbReference>
<dbReference type="FunFam" id="3.30.565.10:FF:000010">
    <property type="entry name" value="Sensor histidine kinase RcsC"/>
    <property type="match status" value="1"/>
</dbReference>
<evidence type="ECO:0000313" key="8">
    <source>
        <dbReference type="EMBL" id="BBE20155.1"/>
    </source>
</evidence>
<keyword evidence="5" id="KW-0418">Kinase</keyword>
<dbReference type="SMART" id="SM00388">
    <property type="entry name" value="HisKA"/>
    <property type="match status" value="1"/>
</dbReference>
<dbReference type="InterPro" id="IPR004358">
    <property type="entry name" value="Sig_transdc_His_kin-like_C"/>
</dbReference>
<dbReference type="KEGG" id="anf:AQPE_4346"/>
<dbReference type="Proteomes" id="UP001193389">
    <property type="component" value="Chromosome"/>
</dbReference>
<dbReference type="Gene3D" id="3.30.450.20">
    <property type="entry name" value="PAS domain"/>
    <property type="match status" value="1"/>
</dbReference>